<evidence type="ECO:0000313" key="3">
    <source>
        <dbReference type="Proteomes" id="UP000799770"/>
    </source>
</evidence>
<dbReference type="EMBL" id="ML977376">
    <property type="protein sequence ID" value="KAF2105584.1"/>
    <property type="molecule type" value="Genomic_DNA"/>
</dbReference>
<organism evidence="2 3">
    <name type="scientific">Lophiotrema nucula</name>
    <dbReference type="NCBI Taxonomy" id="690887"/>
    <lineage>
        <taxon>Eukaryota</taxon>
        <taxon>Fungi</taxon>
        <taxon>Dikarya</taxon>
        <taxon>Ascomycota</taxon>
        <taxon>Pezizomycotina</taxon>
        <taxon>Dothideomycetes</taxon>
        <taxon>Pleosporomycetidae</taxon>
        <taxon>Pleosporales</taxon>
        <taxon>Lophiotremataceae</taxon>
        <taxon>Lophiotrema</taxon>
    </lineage>
</organism>
<reference evidence="2" key="1">
    <citation type="journal article" date="2020" name="Stud. Mycol.">
        <title>101 Dothideomycetes genomes: a test case for predicting lifestyles and emergence of pathogens.</title>
        <authorList>
            <person name="Haridas S."/>
            <person name="Albert R."/>
            <person name="Binder M."/>
            <person name="Bloem J."/>
            <person name="Labutti K."/>
            <person name="Salamov A."/>
            <person name="Andreopoulos B."/>
            <person name="Baker S."/>
            <person name="Barry K."/>
            <person name="Bills G."/>
            <person name="Bluhm B."/>
            <person name="Cannon C."/>
            <person name="Castanera R."/>
            <person name="Culley D."/>
            <person name="Daum C."/>
            <person name="Ezra D."/>
            <person name="Gonzalez J."/>
            <person name="Henrissat B."/>
            <person name="Kuo A."/>
            <person name="Liang C."/>
            <person name="Lipzen A."/>
            <person name="Lutzoni F."/>
            <person name="Magnuson J."/>
            <person name="Mondo S."/>
            <person name="Nolan M."/>
            <person name="Ohm R."/>
            <person name="Pangilinan J."/>
            <person name="Park H.-J."/>
            <person name="Ramirez L."/>
            <person name="Alfaro M."/>
            <person name="Sun H."/>
            <person name="Tritt A."/>
            <person name="Yoshinaga Y."/>
            <person name="Zwiers L.-H."/>
            <person name="Turgeon B."/>
            <person name="Goodwin S."/>
            <person name="Spatafora J."/>
            <person name="Crous P."/>
            <person name="Grigoriev I."/>
        </authorList>
    </citation>
    <scope>NUCLEOTIDE SEQUENCE</scope>
    <source>
        <strain evidence="2">CBS 627.86</strain>
    </source>
</reference>
<dbReference type="OrthoDB" id="194468at2759"/>
<sequence>MATSLSSTGPENSTAYINGRIYTVDPSHPWASAFIVSPDGSFKQIGSTEDILEGARGSGIVVVDLRGQFVMPGIHDAHMHLLYSGLALTSDANIGMDSTSENIAQKIKDGSCACHYAHAYGDWIQAAHYDNTGFPGLQADRKYLDSMFPNQPVMVMGGAGHSALLNTAALKRAGYNIENEPDAHGALLFRREDGSLTGEVAETAMTKAHLAFPTPSLAHVKRVLRHAIKVAHRAGVTSCQEASANTVILHALKELEEEGKLNMDIAAHIMYGPEVFAFEKKDSLHQLLDVADRFKSKHVDTNFVKIILDGVPLPPLFTHCALDERGNPDPEKVVVPDVREAIAKYDERGMTVKVHCTGHGSTRLALDSIEAARRNNPHGPRHEIAHNSGVHDDEYARYKQLNVTAEMSPAMFFTHPVTLSSNGLMDWNFPKMLAAGAHLTIGSDWGAAPDPSLFDAMEGIVEVVGNGSKEKGGEMILRMLTMNGAEAVGREKEVGSITVGKKANFIVMDRDLSKGDFEGARVLTTYFEGERVYERDSM</sequence>
<accession>A0A6A5YFU3</accession>
<dbReference type="InterPro" id="IPR032466">
    <property type="entry name" value="Metal_Hydrolase"/>
</dbReference>
<name>A0A6A5YFU3_9PLEO</name>
<dbReference type="PANTHER" id="PTHR22642:SF2">
    <property type="entry name" value="PROTEIN LONG AFTER FAR-RED 3"/>
    <property type="match status" value="1"/>
</dbReference>
<dbReference type="SUPFAM" id="SSF51556">
    <property type="entry name" value="Metallo-dependent hydrolases"/>
    <property type="match status" value="1"/>
</dbReference>
<keyword evidence="3" id="KW-1185">Reference proteome</keyword>
<dbReference type="InterPro" id="IPR011059">
    <property type="entry name" value="Metal-dep_hydrolase_composite"/>
</dbReference>
<proteinExistence type="predicted"/>
<feature type="domain" description="Amidohydrolase 3" evidence="1">
    <location>
        <begin position="62"/>
        <end position="533"/>
    </location>
</feature>
<keyword evidence="2" id="KW-0378">Hydrolase</keyword>
<dbReference type="SUPFAM" id="SSF51338">
    <property type="entry name" value="Composite domain of metallo-dependent hydrolases"/>
    <property type="match status" value="1"/>
</dbReference>
<protein>
    <submittedName>
        <fullName evidence="2">Amidohydrolase 3</fullName>
    </submittedName>
</protein>
<dbReference type="PANTHER" id="PTHR22642">
    <property type="entry name" value="IMIDAZOLONEPROPIONASE"/>
    <property type="match status" value="1"/>
</dbReference>
<dbReference type="Gene3D" id="3.20.20.140">
    <property type="entry name" value="Metal-dependent hydrolases"/>
    <property type="match status" value="1"/>
</dbReference>
<dbReference type="Gene3D" id="3.10.310.70">
    <property type="match status" value="1"/>
</dbReference>
<dbReference type="GO" id="GO:0016810">
    <property type="term" value="F:hydrolase activity, acting on carbon-nitrogen (but not peptide) bonds"/>
    <property type="evidence" value="ECO:0007669"/>
    <property type="project" value="InterPro"/>
</dbReference>
<dbReference type="InterPro" id="IPR013108">
    <property type="entry name" value="Amidohydro_3"/>
</dbReference>
<evidence type="ECO:0000313" key="2">
    <source>
        <dbReference type="EMBL" id="KAF2105584.1"/>
    </source>
</evidence>
<dbReference type="Pfam" id="PF07969">
    <property type="entry name" value="Amidohydro_3"/>
    <property type="match status" value="1"/>
</dbReference>
<dbReference type="AlphaFoldDB" id="A0A6A5YFU3"/>
<dbReference type="Proteomes" id="UP000799770">
    <property type="component" value="Unassembled WGS sequence"/>
</dbReference>
<dbReference type="Gene3D" id="2.30.40.10">
    <property type="entry name" value="Urease, subunit C, domain 1"/>
    <property type="match status" value="1"/>
</dbReference>
<gene>
    <name evidence="2" type="ORF">BDV96DRAFT_509129</name>
</gene>
<evidence type="ECO:0000259" key="1">
    <source>
        <dbReference type="Pfam" id="PF07969"/>
    </source>
</evidence>